<evidence type="ECO:0000256" key="9">
    <source>
        <dbReference type="PIRNR" id="PIRNR004862"/>
    </source>
</evidence>
<evidence type="ECO:0000313" key="14">
    <source>
        <dbReference type="EMBL" id="SHI65857.1"/>
    </source>
</evidence>
<sequence length="567" mass="60011">MKDLIENMKALGARRLAMLGVVGAVILGGVLLGATTVFAPVYTPLYSQVSPAAASQMVQSLEQSGIPVRLSRNGDIISVPEGDLARARMAIADSGLPSEGTPGWELFDDMSGMGMNTFMQRVNKLRALEGELARSIQTINGIEAARVHLVLPEREAFSRERAQPSASVIVRTGPNRSLSRRHGQAIQALVASAVADLDTSRITVLSATGETIVAEEDTGSSDTSLTSQRAEIEERLEASVASILNARVGPGNARVRVSVDLTNEREVRRTTSYDPGQQVARSVETRSQSSDETDPADGAVDAGNNIPEALQDEGGGGQGTRSTNSSDEIINYEIGTVQSETVREPGDIERITVAVLVNGLYEEVDGETVFNDRSPEELARLENLVKTAIGFSADRGDEVQIDSLEFRGYDGDLTMPTGGGVGGFVSDNATTMLRAVFGLAAIAMVLFLGRQPLRMVLDAALPSPEFAGVPAGALEGGGPSQADGGQGQRALPQGQSAPRQITGPTADDQRQLAGEVLNFDDPRGKELVQVASVDGGVARSQLKTVSAMAEQYPDEALRVLNSWLTER</sequence>
<evidence type="ECO:0000259" key="12">
    <source>
        <dbReference type="Pfam" id="PF01514"/>
    </source>
</evidence>
<dbReference type="GO" id="GO:0003774">
    <property type="term" value="F:cytoskeletal motor activity"/>
    <property type="evidence" value="ECO:0007669"/>
    <property type="project" value="InterPro"/>
</dbReference>
<evidence type="ECO:0000313" key="15">
    <source>
        <dbReference type="Proteomes" id="UP000184040"/>
    </source>
</evidence>
<keyword evidence="14" id="KW-0282">Flagellum</keyword>
<evidence type="ECO:0000256" key="8">
    <source>
        <dbReference type="ARBA" id="ARBA00023143"/>
    </source>
</evidence>
<comment type="function">
    <text evidence="9">The M ring may be actively involved in energy transduction.</text>
</comment>
<dbReference type="Proteomes" id="UP000184040">
    <property type="component" value="Unassembled WGS sequence"/>
</dbReference>
<dbReference type="GO" id="GO:0071973">
    <property type="term" value="P:bacterial-type flagellum-dependent cell motility"/>
    <property type="evidence" value="ECO:0007669"/>
    <property type="project" value="InterPro"/>
</dbReference>
<proteinExistence type="inferred from homology"/>
<feature type="compositionally biased region" description="Gly residues" evidence="10">
    <location>
        <begin position="474"/>
        <end position="487"/>
    </location>
</feature>
<feature type="transmembrane region" description="Helical" evidence="11">
    <location>
        <begin position="16"/>
        <end position="42"/>
    </location>
</feature>
<dbReference type="NCBIfam" id="TIGR00206">
    <property type="entry name" value="fliF"/>
    <property type="match status" value="1"/>
</dbReference>
<feature type="region of interest" description="Disordered" evidence="10">
    <location>
        <begin position="470"/>
        <end position="507"/>
    </location>
</feature>
<protein>
    <recommendedName>
        <fullName evidence="9">Flagellar M-ring protein</fullName>
    </recommendedName>
</protein>
<name>A0A1M6CXY8_9RHOB</name>
<dbReference type="GO" id="GO:0005886">
    <property type="term" value="C:plasma membrane"/>
    <property type="evidence" value="ECO:0007669"/>
    <property type="project" value="UniProtKB-SubCell"/>
</dbReference>
<comment type="similarity">
    <text evidence="3 9">Belongs to the FliF family.</text>
</comment>
<dbReference type="PANTHER" id="PTHR30046">
    <property type="entry name" value="FLAGELLAR M-RING PROTEIN"/>
    <property type="match status" value="1"/>
</dbReference>
<accession>A0A1M6CXY8</accession>
<evidence type="ECO:0000256" key="1">
    <source>
        <dbReference type="ARBA" id="ARBA00004117"/>
    </source>
</evidence>
<dbReference type="InterPro" id="IPR013556">
    <property type="entry name" value="Flag_M-ring_C"/>
</dbReference>
<comment type="subcellular location">
    <subcellularLocation>
        <location evidence="1 9">Bacterial flagellum basal body</location>
    </subcellularLocation>
    <subcellularLocation>
        <location evidence="2">Cell membrane</location>
        <topology evidence="2">Multi-pass membrane protein</topology>
    </subcellularLocation>
</comment>
<evidence type="ECO:0000256" key="11">
    <source>
        <dbReference type="SAM" id="Phobius"/>
    </source>
</evidence>
<keyword evidence="4" id="KW-1003">Cell membrane</keyword>
<gene>
    <name evidence="14" type="ORF">SAMN04488012_102197</name>
</gene>
<evidence type="ECO:0000256" key="7">
    <source>
        <dbReference type="ARBA" id="ARBA00023136"/>
    </source>
</evidence>
<feature type="domain" description="Flagellar M-ring C-terminal" evidence="13">
    <location>
        <begin position="244"/>
        <end position="406"/>
    </location>
</feature>
<dbReference type="InterPro" id="IPR045851">
    <property type="entry name" value="AMP-bd_C_sf"/>
</dbReference>
<dbReference type="STRING" id="313368.SAMN04488012_102197"/>
<reference evidence="14 15" key="1">
    <citation type="submission" date="2016-11" db="EMBL/GenBank/DDBJ databases">
        <authorList>
            <person name="Jaros S."/>
            <person name="Januszkiewicz K."/>
            <person name="Wedrychowicz H."/>
        </authorList>
    </citation>
    <scope>NUCLEOTIDE SEQUENCE [LARGE SCALE GENOMIC DNA]</scope>
    <source>
        <strain evidence="14 15">DSM 26892</strain>
    </source>
</reference>
<keyword evidence="15" id="KW-1185">Reference proteome</keyword>
<keyword evidence="14" id="KW-0966">Cell projection</keyword>
<dbReference type="PRINTS" id="PR01009">
    <property type="entry name" value="FLGMRINGFLIF"/>
</dbReference>
<keyword evidence="8 9" id="KW-0975">Bacterial flagellum</keyword>
<evidence type="ECO:0000256" key="10">
    <source>
        <dbReference type="SAM" id="MobiDB-lite"/>
    </source>
</evidence>
<evidence type="ECO:0000256" key="5">
    <source>
        <dbReference type="ARBA" id="ARBA00022692"/>
    </source>
</evidence>
<evidence type="ECO:0000259" key="13">
    <source>
        <dbReference type="Pfam" id="PF08345"/>
    </source>
</evidence>
<evidence type="ECO:0000256" key="4">
    <source>
        <dbReference type="ARBA" id="ARBA00022475"/>
    </source>
</evidence>
<dbReference type="InterPro" id="IPR000067">
    <property type="entry name" value="FlgMring_FliF"/>
</dbReference>
<dbReference type="EMBL" id="FQZA01000002">
    <property type="protein sequence ID" value="SHI65857.1"/>
    <property type="molecule type" value="Genomic_DNA"/>
</dbReference>
<evidence type="ECO:0000256" key="2">
    <source>
        <dbReference type="ARBA" id="ARBA00004651"/>
    </source>
</evidence>
<keyword evidence="7 11" id="KW-0472">Membrane</keyword>
<keyword evidence="14" id="KW-0969">Cilium</keyword>
<dbReference type="PIRSF" id="PIRSF004862">
    <property type="entry name" value="FliF"/>
    <property type="match status" value="1"/>
</dbReference>
<dbReference type="RefSeq" id="WP_073126909.1">
    <property type="nucleotide sequence ID" value="NZ_FQZA01000002.1"/>
</dbReference>
<feature type="compositionally biased region" description="Polar residues" evidence="10">
    <location>
        <begin position="493"/>
        <end position="503"/>
    </location>
</feature>
<dbReference type="AlphaFoldDB" id="A0A1M6CXY8"/>
<dbReference type="Pfam" id="PF08345">
    <property type="entry name" value="YscJ_FliF_C"/>
    <property type="match status" value="1"/>
</dbReference>
<dbReference type="GO" id="GO:0009431">
    <property type="term" value="C:bacterial-type flagellum basal body, MS ring"/>
    <property type="evidence" value="ECO:0007669"/>
    <property type="project" value="InterPro"/>
</dbReference>
<organism evidence="14 15">
    <name type="scientific">Palleronia salina</name>
    <dbReference type="NCBI Taxonomy" id="313368"/>
    <lineage>
        <taxon>Bacteria</taxon>
        <taxon>Pseudomonadati</taxon>
        <taxon>Pseudomonadota</taxon>
        <taxon>Alphaproteobacteria</taxon>
        <taxon>Rhodobacterales</taxon>
        <taxon>Roseobacteraceae</taxon>
        <taxon>Palleronia</taxon>
    </lineage>
</organism>
<keyword evidence="6 11" id="KW-1133">Transmembrane helix</keyword>
<evidence type="ECO:0000256" key="3">
    <source>
        <dbReference type="ARBA" id="ARBA00007971"/>
    </source>
</evidence>
<keyword evidence="5 11" id="KW-0812">Transmembrane</keyword>
<feature type="region of interest" description="Disordered" evidence="10">
    <location>
        <begin position="266"/>
        <end position="327"/>
    </location>
</feature>
<dbReference type="Pfam" id="PF01514">
    <property type="entry name" value="YscJ_FliF"/>
    <property type="match status" value="1"/>
</dbReference>
<dbReference type="PANTHER" id="PTHR30046:SF0">
    <property type="entry name" value="FLAGELLAR M-RING PROTEIN"/>
    <property type="match status" value="1"/>
</dbReference>
<dbReference type="InterPro" id="IPR043427">
    <property type="entry name" value="YscJ/FliF"/>
</dbReference>
<dbReference type="InterPro" id="IPR006182">
    <property type="entry name" value="FliF_N_dom"/>
</dbReference>
<evidence type="ECO:0000256" key="6">
    <source>
        <dbReference type="ARBA" id="ARBA00022989"/>
    </source>
</evidence>
<feature type="domain" description="Flagellar M-ring N-terminal" evidence="12">
    <location>
        <begin position="40"/>
        <end position="212"/>
    </location>
</feature>
<dbReference type="Gene3D" id="3.30.300.30">
    <property type="match status" value="1"/>
</dbReference>